<dbReference type="GO" id="GO:0009231">
    <property type="term" value="P:riboflavin biosynthetic process"/>
    <property type="evidence" value="ECO:0007669"/>
    <property type="project" value="UniProtKB-KW"/>
</dbReference>
<dbReference type="AlphaFoldDB" id="A0A4U0U940"/>
<evidence type="ECO:0000256" key="4">
    <source>
        <dbReference type="ARBA" id="ARBA00012851"/>
    </source>
</evidence>
<dbReference type="Pfam" id="PF01872">
    <property type="entry name" value="RibD_C"/>
    <property type="match status" value="1"/>
</dbReference>
<evidence type="ECO:0000256" key="7">
    <source>
        <dbReference type="ARBA" id="ARBA00022857"/>
    </source>
</evidence>
<proteinExistence type="inferred from homology"/>
<evidence type="ECO:0000256" key="8">
    <source>
        <dbReference type="ARBA" id="ARBA00023002"/>
    </source>
</evidence>
<evidence type="ECO:0000259" key="13">
    <source>
        <dbReference type="Pfam" id="PF01872"/>
    </source>
</evidence>
<dbReference type="InterPro" id="IPR050765">
    <property type="entry name" value="Riboflavin_Biosynth_HTPR"/>
</dbReference>
<dbReference type="InterPro" id="IPR024072">
    <property type="entry name" value="DHFR-like_dom_sf"/>
</dbReference>
<dbReference type="Proteomes" id="UP000308549">
    <property type="component" value="Unassembled WGS sequence"/>
</dbReference>
<evidence type="ECO:0000256" key="9">
    <source>
        <dbReference type="ARBA" id="ARBA00030073"/>
    </source>
</evidence>
<keyword evidence="6" id="KW-0686">Riboflavin biosynthesis</keyword>
<evidence type="ECO:0000313" key="15">
    <source>
        <dbReference type="Proteomes" id="UP000308549"/>
    </source>
</evidence>
<evidence type="ECO:0000256" key="12">
    <source>
        <dbReference type="ARBA" id="ARBA00049020"/>
    </source>
</evidence>
<dbReference type="EMBL" id="NAJL01000007">
    <property type="protein sequence ID" value="TKA31624.1"/>
    <property type="molecule type" value="Genomic_DNA"/>
</dbReference>
<name>A0A4U0U940_9PEZI</name>
<keyword evidence="8" id="KW-0560">Oxidoreductase</keyword>
<sequence length="277" mass="30484">MSEISELTSADKEFLQQYLPPPRPEDTLKERRRGLPFVTLTYASSLDGMISLAPGLRTNLSGPETKSMTHYLRLHHEAILVGVGTAIPDDPGLNSRYPGATLEKQPQPVIIDPNRRWNVGDSKVLKLAQQEQGHTPWIITAKTARISPPTTEEVNGQNFELRPLIGRTRVAASGDGETMPVEWLDWVDILKHIKRMGINSVMIEGGATIISTLLSLPHLVHSVIVTVAPTWLGEGGVAVSPAQKREEGERVNAARLEETAWRQFGADAVLCGRLLQE</sequence>
<comment type="similarity">
    <text evidence="3">Belongs to the HTP reductase family.</text>
</comment>
<evidence type="ECO:0000256" key="10">
    <source>
        <dbReference type="ARBA" id="ARBA00031630"/>
    </source>
</evidence>
<keyword evidence="7" id="KW-0521">NADP</keyword>
<evidence type="ECO:0000256" key="2">
    <source>
        <dbReference type="ARBA" id="ARBA00005104"/>
    </source>
</evidence>
<accession>A0A4U0U940</accession>
<feature type="domain" description="Bacterial bifunctional deaminase-reductase C-terminal" evidence="13">
    <location>
        <begin position="36"/>
        <end position="270"/>
    </location>
</feature>
<evidence type="ECO:0000256" key="11">
    <source>
        <dbReference type="ARBA" id="ARBA00047550"/>
    </source>
</evidence>
<protein>
    <recommendedName>
        <fullName evidence="5">2,5-diamino-6-ribosylamino-4(3H)-pyrimidinone 5'-phosphate reductase</fullName>
        <ecNumber evidence="4">1.1.1.302</ecNumber>
    </recommendedName>
    <alternativeName>
        <fullName evidence="10">2,5-diamino-6-(5-phospho-D-ribosylamino)pyrimidin-4(3H)-one reductase</fullName>
    </alternativeName>
    <alternativeName>
        <fullName evidence="9">2,5-diamino-6-ribitylamino-4(3H)-pyrimidinone 5'-phosphate synthase</fullName>
    </alternativeName>
</protein>
<dbReference type="PANTHER" id="PTHR38011:SF7">
    <property type="entry name" value="2,5-DIAMINO-6-RIBOSYLAMINO-4(3H)-PYRIMIDINONE 5'-PHOSPHATE REDUCTASE"/>
    <property type="match status" value="1"/>
</dbReference>
<dbReference type="EC" id="1.1.1.302" evidence="4"/>
<gene>
    <name evidence="14" type="ORF">B0A50_01701</name>
</gene>
<organism evidence="14 15">
    <name type="scientific">Salinomyces thailandicus</name>
    <dbReference type="NCBI Taxonomy" id="706561"/>
    <lineage>
        <taxon>Eukaryota</taxon>
        <taxon>Fungi</taxon>
        <taxon>Dikarya</taxon>
        <taxon>Ascomycota</taxon>
        <taxon>Pezizomycotina</taxon>
        <taxon>Dothideomycetes</taxon>
        <taxon>Dothideomycetidae</taxon>
        <taxon>Mycosphaerellales</taxon>
        <taxon>Teratosphaeriaceae</taxon>
        <taxon>Salinomyces</taxon>
    </lineage>
</organism>
<evidence type="ECO:0000313" key="14">
    <source>
        <dbReference type="EMBL" id="TKA31624.1"/>
    </source>
</evidence>
<evidence type="ECO:0000256" key="5">
    <source>
        <dbReference type="ARBA" id="ARBA00015035"/>
    </source>
</evidence>
<dbReference type="GO" id="GO:0008703">
    <property type="term" value="F:5-amino-6-(5-phosphoribosylamino)uracil reductase activity"/>
    <property type="evidence" value="ECO:0007669"/>
    <property type="project" value="InterPro"/>
</dbReference>
<evidence type="ECO:0000256" key="6">
    <source>
        <dbReference type="ARBA" id="ARBA00022619"/>
    </source>
</evidence>
<comment type="catalytic activity">
    <reaction evidence="12">
        <text>2,5-diamino-6-(1-D-ribitylamino)pyrimidin-4(3H)-one 5'-phosphate + NADP(+) = 2,5-diamino-6-(1-D-ribosylamino)pyrimidin-4(3H)-one 5'-phosphate + NADPH + H(+)</text>
        <dbReference type="Rhea" id="RHEA:27278"/>
        <dbReference type="ChEBI" id="CHEBI:15378"/>
        <dbReference type="ChEBI" id="CHEBI:57783"/>
        <dbReference type="ChEBI" id="CHEBI:58349"/>
        <dbReference type="ChEBI" id="CHEBI:58890"/>
        <dbReference type="ChEBI" id="CHEBI:59545"/>
        <dbReference type="EC" id="1.1.1.302"/>
    </reaction>
</comment>
<dbReference type="OrthoDB" id="5432at2759"/>
<reference evidence="14 15" key="1">
    <citation type="submission" date="2017-03" db="EMBL/GenBank/DDBJ databases">
        <title>Genomes of endolithic fungi from Antarctica.</title>
        <authorList>
            <person name="Coleine C."/>
            <person name="Masonjones S."/>
            <person name="Stajich J.E."/>
        </authorList>
    </citation>
    <scope>NUCLEOTIDE SEQUENCE [LARGE SCALE GENOMIC DNA]</scope>
    <source>
        <strain evidence="14 15">CCFEE 6315</strain>
    </source>
</reference>
<comment type="pathway">
    <text evidence="2">Cofactor biosynthesis; riboflavin biosynthesis.</text>
</comment>
<comment type="catalytic activity">
    <reaction evidence="11">
        <text>2,5-diamino-6-(1-D-ribitylamino)pyrimidin-4(3H)-one 5'-phosphate + NAD(+) = 2,5-diamino-6-(1-D-ribosylamino)pyrimidin-4(3H)-one 5'-phosphate + NADH + H(+)</text>
        <dbReference type="Rhea" id="RHEA:27274"/>
        <dbReference type="ChEBI" id="CHEBI:15378"/>
        <dbReference type="ChEBI" id="CHEBI:57540"/>
        <dbReference type="ChEBI" id="CHEBI:57945"/>
        <dbReference type="ChEBI" id="CHEBI:58890"/>
        <dbReference type="ChEBI" id="CHEBI:59545"/>
        <dbReference type="EC" id="1.1.1.302"/>
    </reaction>
</comment>
<keyword evidence="15" id="KW-1185">Reference proteome</keyword>
<dbReference type="SUPFAM" id="SSF53597">
    <property type="entry name" value="Dihydrofolate reductase-like"/>
    <property type="match status" value="1"/>
</dbReference>
<comment type="function">
    <text evidence="1">Catalyzes an early step in riboflavin biosynthesis, the NADPH-dependent reduction of the ribose side chain of 2,5-diamino-6-ribosylamino-4(3H)-pyrimidinone 5'-phosphate, yielding 2,5-diamino-6-ribitylamino-4(3H)-pyrimidinone 5'-phosphate.</text>
</comment>
<dbReference type="PANTHER" id="PTHR38011">
    <property type="entry name" value="DIHYDROFOLATE REDUCTASE FAMILY PROTEIN (AFU_ORTHOLOGUE AFUA_8G06820)"/>
    <property type="match status" value="1"/>
</dbReference>
<comment type="caution">
    <text evidence="14">The sequence shown here is derived from an EMBL/GenBank/DDBJ whole genome shotgun (WGS) entry which is preliminary data.</text>
</comment>
<dbReference type="InterPro" id="IPR002734">
    <property type="entry name" value="RibDG_C"/>
</dbReference>
<dbReference type="Gene3D" id="3.40.430.10">
    <property type="entry name" value="Dihydrofolate Reductase, subunit A"/>
    <property type="match status" value="1"/>
</dbReference>
<evidence type="ECO:0000256" key="3">
    <source>
        <dbReference type="ARBA" id="ARBA00009723"/>
    </source>
</evidence>
<evidence type="ECO:0000256" key="1">
    <source>
        <dbReference type="ARBA" id="ARBA00003555"/>
    </source>
</evidence>